<name>A0ACD6APP0_AVESA</name>
<reference evidence="1" key="2">
    <citation type="submission" date="2025-09" db="UniProtKB">
        <authorList>
            <consortium name="EnsemblPlants"/>
        </authorList>
    </citation>
    <scope>IDENTIFICATION</scope>
</reference>
<accession>A0ACD6APP0</accession>
<dbReference type="Proteomes" id="UP001732700">
    <property type="component" value="Chromosome 7D"/>
</dbReference>
<sequence>MENPAAAFARNTDASASQPGTTTPPAPPPAPRKRTPGRWRRIPRVRTPAMKAFRADLDAIDVLGIVDFEERNRWYLQKADEMEAMDANDCDSEETKATFLVERAKEVALYRKIARTRPEDMVFRPIEFSDTKEELLTAEEMEARFAHRKVSHVSQLHHFAKLALAHYNGRKAEHNKLDLSQALTSNCFTEACGTTYAHVNFTAIIPRNNHQSDRPSKRLFFAELMLIPELQSSEDAEPMRVLQVSTIDDAPCFGGCHEIYRKIDHKMRGVMDYQRCHACRDILKHPRGESFDGGHNSTRMPYFSAI</sequence>
<proteinExistence type="predicted"/>
<evidence type="ECO:0000313" key="2">
    <source>
        <dbReference type="Proteomes" id="UP001732700"/>
    </source>
</evidence>
<reference evidence="1" key="1">
    <citation type="submission" date="2021-05" db="EMBL/GenBank/DDBJ databases">
        <authorList>
            <person name="Scholz U."/>
            <person name="Mascher M."/>
            <person name="Fiebig A."/>
        </authorList>
    </citation>
    <scope>NUCLEOTIDE SEQUENCE [LARGE SCALE GENOMIC DNA]</scope>
</reference>
<protein>
    <submittedName>
        <fullName evidence="1">Uncharacterized protein</fullName>
    </submittedName>
</protein>
<dbReference type="EnsemblPlants" id="AVESA.00010b.r2.7DG1400260.1">
    <property type="protein sequence ID" value="AVESA.00010b.r2.7DG1400260.1.CDS"/>
    <property type="gene ID" value="AVESA.00010b.r2.7DG1400260"/>
</dbReference>
<organism evidence="1 2">
    <name type="scientific">Avena sativa</name>
    <name type="common">Oat</name>
    <dbReference type="NCBI Taxonomy" id="4498"/>
    <lineage>
        <taxon>Eukaryota</taxon>
        <taxon>Viridiplantae</taxon>
        <taxon>Streptophyta</taxon>
        <taxon>Embryophyta</taxon>
        <taxon>Tracheophyta</taxon>
        <taxon>Spermatophyta</taxon>
        <taxon>Magnoliopsida</taxon>
        <taxon>Liliopsida</taxon>
        <taxon>Poales</taxon>
        <taxon>Poaceae</taxon>
        <taxon>BOP clade</taxon>
        <taxon>Pooideae</taxon>
        <taxon>Poodae</taxon>
        <taxon>Poeae</taxon>
        <taxon>Poeae Chloroplast Group 1 (Aveneae type)</taxon>
        <taxon>Aveninae</taxon>
        <taxon>Avena</taxon>
    </lineage>
</organism>
<evidence type="ECO:0000313" key="1">
    <source>
        <dbReference type="EnsemblPlants" id="AVESA.00010b.r2.7DG1400260.1.CDS"/>
    </source>
</evidence>
<keyword evidence="2" id="KW-1185">Reference proteome</keyword>